<reference evidence="2" key="1">
    <citation type="submission" date="2018-05" db="EMBL/GenBank/DDBJ databases">
        <authorList>
            <person name="Lanie J.A."/>
            <person name="Ng W.-L."/>
            <person name="Kazmierczak K.M."/>
            <person name="Andrzejewski T.M."/>
            <person name="Davidsen T.M."/>
            <person name="Wayne K.J."/>
            <person name="Tettelin H."/>
            <person name="Glass J.I."/>
            <person name="Rusch D."/>
            <person name="Podicherti R."/>
            <person name="Tsui H.-C.T."/>
            <person name="Winkler M.E."/>
        </authorList>
    </citation>
    <scope>NUCLEOTIDE SEQUENCE</scope>
</reference>
<evidence type="ECO:0000313" key="2">
    <source>
        <dbReference type="EMBL" id="SVE05054.1"/>
    </source>
</evidence>
<evidence type="ECO:0000256" key="1">
    <source>
        <dbReference type="SAM" id="MobiDB-lite"/>
    </source>
</evidence>
<sequence length="191" mass="21269">MADPYTGIVPRDDGKLRRFQGVGEQPPGPGPQISPSSSRNRLRNYLDDTFNIPDDPYASFQAKRGWLENDARRQKPDITDSQLESVYKAYGLSRSPGDFNREDSTWGAFSRSMDMASVSVGQLWDAAELKLADYTGDKEGVVENQRQLDESRWEQSLIAQFQSDRSSNALTQFMFDLSSSAPLMVGMVAGG</sequence>
<dbReference type="EMBL" id="UINC01190751">
    <property type="protein sequence ID" value="SVE05054.1"/>
    <property type="molecule type" value="Genomic_DNA"/>
</dbReference>
<accession>A0A383ABL4</accession>
<dbReference type="AlphaFoldDB" id="A0A383ABL4"/>
<protein>
    <submittedName>
        <fullName evidence="2">Uncharacterized protein</fullName>
    </submittedName>
</protein>
<proteinExistence type="predicted"/>
<organism evidence="2">
    <name type="scientific">marine metagenome</name>
    <dbReference type="NCBI Taxonomy" id="408172"/>
    <lineage>
        <taxon>unclassified sequences</taxon>
        <taxon>metagenomes</taxon>
        <taxon>ecological metagenomes</taxon>
    </lineage>
</organism>
<gene>
    <name evidence="2" type="ORF">METZ01_LOCUS457908</name>
</gene>
<name>A0A383ABL4_9ZZZZ</name>
<feature type="non-terminal residue" evidence="2">
    <location>
        <position position="191"/>
    </location>
</feature>
<feature type="region of interest" description="Disordered" evidence="1">
    <location>
        <begin position="1"/>
        <end position="40"/>
    </location>
</feature>